<evidence type="ECO:0000313" key="8">
    <source>
        <dbReference type="EMBL" id="KAI5067385.1"/>
    </source>
</evidence>
<dbReference type="FunFam" id="1.10.150.20:FF:000014">
    <property type="entry name" value="Polymerase (DNA directed), eta"/>
    <property type="match status" value="1"/>
</dbReference>
<dbReference type="OrthoDB" id="5723at2759"/>
<dbReference type="EMBL" id="JABFUD020000017">
    <property type="protein sequence ID" value="KAI5067385.1"/>
    <property type="molecule type" value="Genomic_DNA"/>
</dbReference>
<dbReference type="InterPro" id="IPR043502">
    <property type="entry name" value="DNA/RNA_pol_sf"/>
</dbReference>
<gene>
    <name evidence="8" type="ORF">GOP47_0017913</name>
</gene>
<evidence type="ECO:0000256" key="5">
    <source>
        <dbReference type="ARBA" id="ARBA00023204"/>
    </source>
</evidence>
<dbReference type="SUPFAM" id="SSF100879">
    <property type="entry name" value="Lesion bypass DNA polymerase (Y-family), little finger domain"/>
    <property type="match status" value="1"/>
</dbReference>
<dbReference type="PANTHER" id="PTHR45873">
    <property type="entry name" value="DNA POLYMERASE ETA"/>
    <property type="match status" value="1"/>
</dbReference>
<evidence type="ECO:0000259" key="7">
    <source>
        <dbReference type="PROSITE" id="PS50173"/>
    </source>
</evidence>
<dbReference type="GO" id="GO:0003684">
    <property type="term" value="F:damaged DNA binding"/>
    <property type="evidence" value="ECO:0007669"/>
    <property type="project" value="InterPro"/>
</dbReference>
<dbReference type="Gene3D" id="3.30.70.270">
    <property type="match status" value="2"/>
</dbReference>
<dbReference type="Gene3D" id="3.40.1170.60">
    <property type="match status" value="1"/>
</dbReference>
<keyword evidence="6" id="KW-0539">Nucleus</keyword>
<reference evidence="8" key="1">
    <citation type="submission" date="2021-01" db="EMBL/GenBank/DDBJ databases">
        <title>Adiantum capillus-veneris genome.</title>
        <authorList>
            <person name="Fang Y."/>
            <person name="Liao Q."/>
        </authorList>
    </citation>
    <scope>NUCLEOTIDE SEQUENCE</scope>
    <source>
        <strain evidence="8">H3</strain>
        <tissue evidence="8">Leaf</tissue>
    </source>
</reference>
<dbReference type="GO" id="GO:0046872">
    <property type="term" value="F:metal ion binding"/>
    <property type="evidence" value="ECO:0007669"/>
    <property type="project" value="UniProtKB-KW"/>
</dbReference>
<keyword evidence="5" id="KW-0234">DNA repair</keyword>
<keyword evidence="2" id="KW-0808">Transferase</keyword>
<organism evidence="8 9">
    <name type="scientific">Adiantum capillus-veneris</name>
    <name type="common">Maidenhair fern</name>
    <dbReference type="NCBI Taxonomy" id="13818"/>
    <lineage>
        <taxon>Eukaryota</taxon>
        <taxon>Viridiplantae</taxon>
        <taxon>Streptophyta</taxon>
        <taxon>Embryophyta</taxon>
        <taxon>Tracheophyta</taxon>
        <taxon>Polypodiopsida</taxon>
        <taxon>Polypodiidae</taxon>
        <taxon>Polypodiales</taxon>
        <taxon>Pteridineae</taxon>
        <taxon>Pteridaceae</taxon>
        <taxon>Vittarioideae</taxon>
        <taxon>Adiantum</taxon>
    </lineage>
</organism>
<dbReference type="Gene3D" id="1.10.150.20">
    <property type="entry name" value="5' to 3' exonuclease, C-terminal subdomain"/>
    <property type="match status" value="1"/>
</dbReference>
<comment type="caution">
    <text evidence="8">The sequence shown here is derived from an EMBL/GenBank/DDBJ whole genome shotgun (WGS) entry which is preliminary data.</text>
</comment>
<feature type="domain" description="UmuC" evidence="7">
    <location>
        <begin position="11"/>
        <end position="249"/>
    </location>
</feature>
<dbReference type="Gene3D" id="3.30.1490.100">
    <property type="entry name" value="DNA polymerase, Y-family, little finger domain"/>
    <property type="match status" value="1"/>
</dbReference>
<accession>A0A9D4UGC8</accession>
<dbReference type="InterPro" id="IPR043128">
    <property type="entry name" value="Rev_trsase/Diguanyl_cyclase"/>
</dbReference>
<dbReference type="InterPro" id="IPR052230">
    <property type="entry name" value="DNA_polymerase_eta"/>
</dbReference>
<evidence type="ECO:0000313" key="9">
    <source>
        <dbReference type="Proteomes" id="UP000886520"/>
    </source>
</evidence>
<name>A0A9D4UGC8_ADICA</name>
<evidence type="ECO:0000256" key="2">
    <source>
        <dbReference type="ARBA" id="ARBA00022679"/>
    </source>
</evidence>
<dbReference type="GO" id="GO:0035861">
    <property type="term" value="C:site of double-strand break"/>
    <property type="evidence" value="ECO:0007669"/>
    <property type="project" value="TreeGrafter"/>
</dbReference>
<dbReference type="GO" id="GO:0006281">
    <property type="term" value="P:DNA repair"/>
    <property type="evidence" value="ECO:0007669"/>
    <property type="project" value="UniProtKB-KW"/>
</dbReference>
<sequence length="715" mass="79024">MDREPPSLSVILHVDLDCFYAAVERARLGIPVEKPLAVQQWEGLIAVNYAARAAGIVRHDRVADALRKCPDLQLVHVETIGNDKGDGVAARRDTSKVSLERYRQASRCVFDIFQEYADICERASIDEAYLDVTKKVEIFMTKACMWSQELERLLGNPEGKAGMVIESGSFDVCDLVNRRLLAGAIVAEQIRNDVRSKLGYTCSVGIATNKLLAKIASARNKPDQQTLVLPGAVSDLMNALPLKKVKLLGGKIGEELSEKWNCKTAGDAQKVPLKSLLASFGDRLGNYVYRAVRGIHEDKVQGKQTTKSMLAAKSFQATNDISVIRMWLGVLAEELSVRMLRDAKENYRQPHNLQLYYRSGISRQSGDHSKSCSMPHTVLQLLASACVGTPRVSAVKQQAGHFPALSRKCSSNHSTEEVLKTCEGIEPDQLLPLYMEHDSSKASPPSKDNFGCLGEETRRTSPPGCVTNVHDNHGTENEETSKELSNLLQQVSFQLFQRLEDAFPCTRLAIAASGFHDAPAQGSQSIQHFFGNSFQSPKVPPIKSSIELVGEDKLANKRKGLLRYLNESTGPKKPCVLLCESEGLASTRKDMEKIVQVEYSNSAKNNSRESLVDQNAKFSVQDARHALAVEPALSLSNPNRCLEAPVDQQGSTTDLEVDMKDIDVDEQCRILKEIYEARTSCEVGHMPLHHKLAHTPEKQRKLCSCDMINQPSQTA</sequence>
<keyword evidence="4" id="KW-0227">DNA damage</keyword>
<dbReference type="PANTHER" id="PTHR45873:SF5">
    <property type="entry name" value="UMUC DOMAIN-CONTAINING PROTEIN"/>
    <property type="match status" value="1"/>
</dbReference>
<dbReference type="InterPro" id="IPR001126">
    <property type="entry name" value="UmuC"/>
</dbReference>
<dbReference type="GO" id="GO:0009314">
    <property type="term" value="P:response to radiation"/>
    <property type="evidence" value="ECO:0007669"/>
    <property type="project" value="TreeGrafter"/>
</dbReference>
<comment type="subcellular location">
    <subcellularLocation>
        <location evidence="1">Nucleus</location>
    </subcellularLocation>
</comment>
<protein>
    <recommendedName>
        <fullName evidence="7">UmuC domain-containing protein</fullName>
    </recommendedName>
</protein>
<evidence type="ECO:0000256" key="6">
    <source>
        <dbReference type="ARBA" id="ARBA00023242"/>
    </source>
</evidence>
<dbReference type="PROSITE" id="PS50173">
    <property type="entry name" value="UMUC"/>
    <property type="match status" value="1"/>
</dbReference>
<dbReference type="GO" id="GO:0003887">
    <property type="term" value="F:DNA-directed DNA polymerase activity"/>
    <property type="evidence" value="ECO:0007669"/>
    <property type="project" value="TreeGrafter"/>
</dbReference>
<dbReference type="Pfam" id="PF21704">
    <property type="entry name" value="POLH-Rev1_HhH"/>
    <property type="match status" value="1"/>
</dbReference>
<dbReference type="GO" id="GO:0005634">
    <property type="term" value="C:nucleus"/>
    <property type="evidence" value="ECO:0007669"/>
    <property type="project" value="UniProtKB-SubCell"/>
</dbReference>
<dbReference type="Pfam" id="PF00817">
    <property type="entry name" value="IMS"/>
    <property type="match status" value="1"/>
</dbReference>
<dbReference type="InterPro" id="IPR036775">
    <property type="entry name" value="DNA_pol_Y-fam_lit_finger_sf"/>
</dbReference>
<keyword evidence="9" id="KW-1185">Reference proteome</keyword>
<keyword evidence="3" id="KW-0479">Metal-binding</keyword>
<evidence type="ECO:0000256" key="4">
    <source>
        <dbReference type="ARBA" id="ARBA00022763"/>
    </source>
</evidence>
<dbReference type="Proteomes" id="UP000886520">
    <property type="component" value="Chromosome 17"/>
</dbReference>
<dbReference type="GO" id="GO:0042276">
    <property type="term" value="P:error-prone translesion synthesis"/>
    <property type="evidence" value="ECO:0007669"/>
    <property type="project" value="TreeGrafter"/>
</dbReference>
<dbReference type="AlphaFoldDB" id="A0A9D4UGC8"/>
<dbReference type="SUPFAM" id="SSF56672">
    <property type="entry name" value="DNA/RNA polymerases"/>
    <property type="match status" value="1"/>
</dbReference>
<evidence type="ECO:0000256" key="1">
    <source>
        <dbReference type="ARBA" id="ARBA00004123"/>
    </source>
</evidence>
<evidence type="ECO:0000256" key="3">
    <source>
        <dbReference type="ARBA" id="ARBA00022723"/>
    </source>
</evidence>
<dbReference type="GO" id="GO:0005657">
    <property type="term" value="C:replication fork"/>
    <property type="evidence" value="ECO:0007669"/>
    <property type="project" value="TreeGrafter"/>
</dbReference>
<proteinExistence type="predicted"/>